<sequence>MVHPNCKNKLLPHTFIYQTSNNNYFNNDATSPEIGVMTKCVFFNHLNIWNLVT</sequence>
<reference evidence="2" key="1">
    <citation type="journal article" date="2020" name="Nat. Commun.">
        <title>Genome sequence of the cluster root forming white lupin.</title>
        <authorList>
            <person name="Hufnagel B."/>
            <person name="Marques A."/>
            <person name="Soriano A."/>
            <person name="Marques L."/>
            <person name="Divol F."/>
            <person name="Doumas P."/>
            <person name="Sallet E."/>
            <person name="Mancinotti D."/>
            <person name="Carrere S."/>
            <person name="Marande W."/>
            <person name="Arribat S."/>
            <person name="Keller J."/>
            <person name="Huneau C."/>
            <person name="Blein T."/>
            <person name="Aime D."/>
            <person name="Laguerre M."/>
            <person name="Taylor J."/>
            <person name="Schubert V."/>
            <person name="Nelson M."/>
            <person name="Geu-Flores F."/>
            <person name="Crespi M."/>
            <person name="Gallardo-Guerrero K."/>
            <person name="Delaux P.-M."/>
            <person name="Salse J."/>
            <person name="Berges H."/>
            <person name="Guyot R."/>
            <person name="Gouzy J."/>
            <person name="Peret B."/>
        </authorList>
    </citation>
    <scope>NUCLEOTIDE SEQUENCE [LARGE SCALE GENOMIC DNA]</scope>
    <source>
        <strain evidence="2">cv. Amiga</strain>
    </source>
</reference>
<protein>
    <submittedName>
        <fullName evidence="1">Uncharacterized protein</fullName>
    </submittedName>
</protein>
<name>A0A6A4Q007_LUPAL</name>
<dbReference type="AlphaFoldDB" id="A0A6A4Q007"/>
<gene>
    <name evidence="1" type="ORF">Lalb_Chr09g0326481</name>
</gene>
<evidence type="ECO:0000313" key="1">
    <source>
        <dbReference type="EMBL" id="KAE9607100.1"/>
    </source>
</evidence>
<keyword evidence="2" id="KW-1185">Reference proteome</keyword>
<evidence type="ECO:0000313" key="2">
    <source>
        <dbReference type="Proteomes" id="UP000447434"/>
    </source>
</evidence>
<organism evidence="1 2">
    <name type="scientific">Lupinus albus</name>
    <name type="common">White lupine</name>
    <name type="synonym">Lupinus termis</name>
    <dbReference type="NCBI Taxonomy" id="3870"/>
    <lineage>
        <taxon>Eukaryota</taxon>
        <taxon>Viridiplantae</taxon>
        <taxon>Streptophyta</taxon>
        <taxon>Embryophyta</taxon>
        <taxon>Tracheophyta</taxon>
        <taxon>Spermatophyta</taxon>
        <taxon>Magnoliopsida</taxon>
        <taxon>eudicotyledons</taxon>
        <taxon>Gunneridae</taxon>
        <taxon>Pentapetalae</taxon>
        <taxon>rosids</taxon>
        <taxon>fabids</taxon>
        <taxon>Fabales</taxon>
        <taxon>Fabaceae</taxon>
        <taxon>Papilionoideae</taxon>
        <taxon>50 kb inversion clade</taxon>
        <taxon>genistoids sensu lato</taxon>
        <taxon>core genistoids</taxon>
        <taxon>Genisteae</taxon>
        <taxon>Lupinus</taxon>
    </lineage>
</organism>
<accession>A0A6A4Q007</accession>
<proteinExistence type="predicted"/>
<dbReference type="EMBL" id="WOCE01000009">
    <property type="protein sequence ID" value="KAE9607100.1"/>
    <property type="molecule type" value="Genomic_DNA"/>
</dbReference>
<comment type="caution">
    <text evidence="1">The sequence shown here is derived from an EMBL/GenBank/DDBJ whole genome shotgun (WGS) entry which is preliminary data.</text>
</comment>
<dbReference type="Proteomes" id="UP000447434">
    <property type="component" value="Chromosome 9"/>
</dbReference>